<sequence length="117" mass="13162">MGMRWHPILVSSGKATAVSLKCKVWLLARWILQKSTPNIGLFTALTQTCRSTNPCCRFQRSNPPFPSLLLPVEDLRIGFFTVGINSPEERGRIDKEMENNIEALAALFSLLAMRQSQ</sequence>
<name>U4LLW1_PYROM</name>
<dbReference type="Proteomes" id="UP000018144">
    <property type="component" value="Unassembled WGS sequence"/>
</dbReference>
<accession>U4LLW1</accession>
<protein>
    <submittedName>
        <fullName evidence="1">Uncharacterized protein</fullName>
    </submittedName>
</protein>
<organism evidence="1 2">
    <name type="scientific">Pyronema omphalodes (strain CBS 100304)</name>
    <name type="common">Pyronema confluens</name>
    <dbReference type="NCBI Taxonomy" id="1076935"/>
    <lineage>
        <taxon>Eukaryota</taxon>
        <taxon>Fungi</taxon>
        <taxon>Dikarya</taxon>
        <taxon>Ascomycota</taxon>
        <taxon>Pezizomycotina</taxon>
        <taxon>Pezizomycetes</taxon>
        <taxon>Pezizales</taxon>
        <taxon>Pyronemataceae</taxon>
        <taxon>Pyronema</taxon>
    </lineage>
</organism>
<gene>
    <name evidence="1" type="ORF">PCON_14174</name>
</gene>
<dbReference type="AlphaFoldDB" id="U4LLW1"/>
<dbReference type="EMBL" id="HF936029">
    <property type="protein sequence ID" value="CCX33134.1"/>
    <property type="molecule type" value="Genomic_DNA"/>
</dbReference>
<reference evidence="1 2" key="1">
    <citation type="journal article" date="2013" name="PLoS Genet.">
        <title>The genome and development-dependent transcriptomes of Pyronema confluens: a window into fungal evolution.</title>
        <authorList>
            <person name="Traeger S."/>
            <person name="Altegoer F."/>
            <person name="Freitag M."/>
            <person name="Gabaldon T."/>
            <person name="Kempken F."/>
            <person name="Kumar A."/>
            <person name="Marcet-Houben M."/>
            <person name="Poggeler S."/>
            <person name="Stajich J.E."/>
            <person name="Nowrousian M."/>
        </authorList>
    </citation>
    <scope>NUCLEOTIDE SEQUENCE [LARGE SCALE GENOMIC DNA]</scope>
    <source>
        <strain evidence="2">CBS 100304</strain>
        <tissue evidence="1">Vegetative mycelium</tissue>
    </source>
</reference>
<proteinExistence type="predicted"/>
<evidence type="ECO:0000313" key="2">
    <source>
        <dbReference type="Proteomes" id="UP000018144"/>
    </source>
</evidence>
<evidence type="ECO:0000313" key="1">
    <source>
        <dbReference type="EMBL" id="CCX33134.1"/>
    </source>
</evidence>
<keyword evidence="2" id="KW-1185">Reference proteome</keyword>